<organism evidence="1 2">
    <name type="scientific">Vaccinium darrowii</name>
    <dbReference type="NCBI Taxonomy" id="229202"/>
    <lineage>
        <taxon>Eukaryota</taxon>
        <taxon>Viridiplantae</taxon>
        <taxon>Streptophyta</taxon>
        <taxon>Embryophyta</taxon>
        <taxon>Tracheophyta</taxon>
        <taxon>Spermatophyta</taxon>
        <taxon>Magnoliopsida</taxon>
        <taxon>eudicotyledons</taxon>
        <taxon>Gunneridae</taxon>
        <taxon>Pentapetalae</taxon>
        <taxon>asterids</taxon>
        <taxon>Ericales</taxon>
        <taxon>Ericaceae</taxon>
        <taxon>Vaccinioideae</taxon>
        <taxon>Vaccinieae</taxon>
        <taxon>Vaccinium</taxon>
    </lineage>
</organism>
<sequence>MHNHVCNELNGDAPSFGNVHVSPTFIYGLEVVHDQLLLELDHHVALEDDPERFILDHGVAEGTESRVHGIVVGGVGDDVEVAVVVPDGVVAEPNAAIGEKLAVEVPRWVALPAVVDGVADGTGEEAQFAMVLCAVLYTPAQLRQNSLEI</sequence>
<dbReference type="Proteomes" id="UP000828048">
    <property type="component" value="Chromosome 2"/>
</dbReference>
<proteinExistence type="predicted"/>
<keyword evidence="2" id="KW-1185">Reference proteome</keyword>
<reference evidence="1 2" key="1">
    <citation type="journal article" date="2021" name="Hortic Res">
        <title>High-quality reference genome and annotation aids understanding of berry development for evergreen blueberry (Vaccinium darrowii).</title>
        <authorList>
            <person name="Yu J."/>
            <person name="Hulse-Kemp A.M."/>
            <person name="Babiker E."/>
            <person name="Staton M."/>
        </authorList>
    </citation>
    <scope>NUCLEOTIDE SEQUENCE [LARGE SCALE GENOMIC DNA]</scope>
    <source>
        <strain evidence="2">cv. NJ 8807/NJ 8810</strain>
        <tissue evidence="1">Young leaf</tissue>
    </source>
</reference>
<evidence type="ECO:0000313" key="1">
    <source>
        <dbReference type="EMBL" id="KAH7834175.1"/>
    </source>
</evidence>
<gene>
    <name evidence="1" type="ORF">Vadar_013431</name>
</gene>
<accession>A0ACB7X0T2</accession>
<name>A0ACB7X0T2_9ERIC</name>
<comment type="caution">
    <text evidence="1">The sequence shown here is derived from an EMBL/GenBank/DDBJ whole genome shotgun (WGS) entry which is preliminary data.</text>
</comment>
<evidence type="ECO:0000313" key="2">
    <source>
        <dbReference type="Proteomes" id="UP000828048"/>
    </source>
</evidence>
<protein>
    <submittedName>
        <fullName evidence="1">Uncharacterized protein</fullName>
    </submittedName>
</protein>
<dbReference type="EMBL" id="CM037152">
    <property type="protein sequence ID" value="KAH7834175.1"/>
    <property type="molecule type" value="Genomic_DNA"/>
</dbReference>